<feature type="compositionally biased region" description="Acidic residues" evidence="1">
    <location>
        <begin position="97"/>
        <end position="110"/>
    </location>
</feature>
<evidence type="ECO:0000259" key="2">
    <source>
        <dbReference type="Pfam" id="PF14040"/>
    </source>
</evidence>
<evidence type="ECO:0000313" key="4">
    <source>
        <dbReference type="Proteomes" id="UP000568380"/>
    </source>
</evidence>
<sequence>MAAATLVTQLITAVPATAEPVEQADPPVLVISGNPVDIPAGESREGVIPASYARWDGKTLYLDPPGDPRLAEEADPRTRALEGEQTAPFLTGSPEEPAWEEDVPPGELTEDDAEFTEGATTFAQKPPRRPSQALVAFCKDAKSGKYGIFRSRFVWCEHYVGWRITINARTRLPSVTLINHTYYGFGRDDGRRQVKIFMKPTFVFSIGPDHRPSDQYGFVPACIPGGSTPGCAVPTMMRTKSLTGWRAAIPGAGGFVSWLVTSDETQGHAAEKWSYHKIVFAMGKSGLISAWSSTDYMLRCDSATYISGARQKACLFHDVVPRIQYALFDADGSRSDVHDVANHIQTALTQPDITYPRESHPKRIPGKYTNPPDLNSVLERVAYNGPEWTANAATKSRACHRRGEYRLTGLPGPPASGQQCDEFPFATTVQGASNPSWDFSVAWVDRDDNHQAGQELKAFYRRQRILYKDLDLFYVHVVQKH</sequence>
<dbReference type="EMBL" id="JACHIN010000020">
    <property type="protein sequence ID" value="MBB5084002.1"/>
    <property type="molecule type" value="Genomic_DNA"/>
</dbReference>
<accession>A0A7W8ACZ3</accession>
<evidence type="ECO:0000256" key="1">
    <source>
        <dbReference type="SAM" id="MobiDB-lite"/>
    </source>
</evidence>
<keyword evidence="4" id="KW-1185">Reference proteome</keyword>
<feature type="domain" description="Deoxyribonuclease NucA/NucB" evidence="2">
    <location>
        <begin position="381"/>
        <end position="465"/>
    </location>
</feature>
<dbReference type="InterPro" id="IPR029476">
    <property type="entry name" value="DNase_NucA_NucB"/>
</dbReference>
<dbReference type="RefSeq" id="WP_246510658.1">
    <property type="nucleotide sequence ID" value="NZ_JACHIN010000020.1"/>
</dbReference>
<dbReference type="Pfam" id="PF14040">
    <property type="entry name" value="DNase_NucA_NucB"/>
    <property type="match status" value="1"/>
</dbReference>
<name>A0A7W8ACZ3_9ACTN</name>
<proteinExistence type="predicted"/>
<dbReference type="AlphaFoldDB" id="A0A7W8ACZ3"/>
<evidence type="ECO:0000313" key="3">
    <source>
        <dbReference type="EMBL" id="MBB5084002.1"/>
    </source>
</evidence>
<gene>
    <name evidence="3" type="ORF">HNR40_009510</name>
</gene>
<feature type="region of interest" description="Disordered" evidence="1">
    <location>
        <begin position="86"/>
        <end position="110"/>
    </location>
</feature>
<reference evidence="3 4" key="1">
    <citation type="submission" date="2020-08" db="EMBL/GenBank/DDBJ databases">
        <title>Genomic Encyclopedia of Type Strains, Phase IV (KMG-IV): sequencing the most valuable type-strain genomes for metagenomic binning, comparative biology and taxonomic classification.</title>
        <authorList>
            <person name="Goeker M."/>
        </authorList>
    </citation>
    <scope>NUCLEOTIDE SEQUENCE [LARGE SCALE GENOMIC DNA]</scope>
    <source>
        <strain evidence="3 4">DSM 45385</strain>
    </source>
</reference>
<dbReference type="Proteomes" id="UP000568380">
    <property type="component" value="Unassembled WGS sequence"/>
</dbReference>
<protein>
    <recommendedName>
        <fullName evidence="2">Deoxyribonuclease NucA/NucB domain-containing protein</fullName>
    </recommendedName>
</protein>
<comment type="caution">
    <text evidence="3">The sequence shown here is derived from an EMBL/GenBank/DDBJ whole genome shotgun (WGS) entry which is preliminary data.</text>
</comment>
<organism evidence="3 4">
    <name type="scientific">Nonomuraea endophytica</name>
    <dbReference type="NCBI Taxonomy" id="714136"/>
    <lineage>
        <taxon>Bacteria</taxon>
        <taxon>Bacillati</taxon>
        <taxon>Actinomycetota</taxon>
        <taxon>Actinomycetes</taxon>
        <taxon>Streptosporangiales</taxon>
        <taxon>Streptosporangiaceae</taxon>
        <taxon>Nonomuraea</taxon>
    </lineage>
</organism>